<dbReference type="Gene3D" id="1.10.1370.10">
    <property type="entry name" value="Neurolysin, domain 3"/>
    <property type="match status" value="1"/>
</dbReference>
<comment type="similarity">
    <text evidence="1 7">Belongs to the peptidase M3 family.</text>
</comment>
<evidence type="ECO:0000256" key="1">
    <source>
        <dbReference type="ARBA" id="ARBA00006040"/>
    </source>
</evidence>
<dbReference type="Gene3D" id="1.20.1050.40">
    <property type="entry name" value="Endopeptidase. Chain P, domain 1"/>
    <property type="match status" value="1"/>
</dbReference>
<dbReference type="GO" id="GO:0046872">
    <property type="term" value="F:metal ion binding"/>
    <property type="evidence" value="ECO:0007669"/>
    <property type="project" value="UniProtKB-UniRule"/>
</dbReference>
<organism evidence="9 10">
    <name type="scientific">Candidatus Yanofskybacteria bacterium RIFCSPLOWO2_02_FULL_47_9b</name>
    <dbReference type="NCBI Taxonomy" id="1802708"/>
    <lineage>
        <taxon>Bacteria</taxon>
        <taxon>Candidatus Yanofskyibacteriota</taxon>
    </lineage>
</organism>
<dbReference type="Proteomes" id="UP000178155">
    <property type="component" value="Unassembled WGS sequence"/>
</dbReference>
<evidence type="ECO:0000259" key="8">
    <source>
        <dbReference type="SMART" id="SM01022"/>
    </source>
</evidence>
<evidence type="ECO:0000256" key="6">
    <source>
        <dbReference type="ARBA" id="ARBA00023049"/>
    </source>
</evidence>
<comment type="caution">
    <text evidence="9">The sequence shown here is derived from an EMBL/GenBank/DDBJ whole genome shotgun (WGS) entry which is preliminary data.</text>
</comment>
<dbReference type="InterPro" id="IPR024079">
    <property type="entry name" value="MetalloPept_cat_dom_sf"/>
</dbReference>
<dbReference type="GO" id="GO:0006518">
    <property type="term" value="P:peptide metabolic process"/>
    <property type="evidence" value="ECO:0007669"/>
    <property type="project" value="TreeGrafter"/>
</dbReference>
<dbReference type="InterPro" id="IPR015947">
    <property type="entry name" value="PUA-like_sf"/>
</dbReference>
<dbReference type="InterPro" id="IPR007374">
    <property type="entry name" value="ASCH_domain"/>
</dbReference>
<dbReference type="SUPFAM" id="SSF88697">
    <property type="entry name" value="PUA domain-like"/>
    <property type="match status" value="1"/>
</dbReference>
<dbReference type="Pfam" id="PF04266">
    <property type="entry name" value="ASCH"/>
    <property type="match status" value="1"/>
</dbReference>
<dbReference type="InterPro" id="IPR024077">
    <property type="entry name" value="Neurolysin/TOP_dom2"/>
</dbReference>
<dbReference type="Pfam" id="PF01432">
    <property type="entry name" value="Peptidase_M3"/>
    <property type="match status" value="1"/>
</dbReference>
<dbReference type="EMBL" id="MGKW01000034">
    <property type="protein sequence ID" value="OGN33299.1"/>
    <property type="molecule type" value="Genomic_DNA"/>
</dbReference>
<dbReference type="Gene3D" id="2.30.130.30">
    <property type="entry name" value="Hypothetical protein"/>
    <property type="match status" value="1"/>
</dbReference>
<evidence type="ECO:0000313" key="9">
    <source>
        <dbReference type="EMBL" id="OGN33299.1"/>
    </source>
</evidence>
<dbReference type="GO" id="GO:0006508">
    <property type="term" value="P:proteolysis"/>
    <property type="evidence" value="ECO:0007669"/>
    <property type="project" value="UniProtKB-KW"/>
</dbReference>
<protein>
    <recommendedName>
        <fullName evidence="8">ASCH domain-containing protein</fullName>
    </recommendedName>
</protein>
<dbReference type="Gene3D" id="3.40.390.10">
    <property type="entry name" value="Collagenase (Catalytic Domain)"/>
    <property type="match status" value="1"/>
</dbReference>
<keyword evidence="3 7" id="KW-0479">Metal-binding</keyword>
<dbReference type="SUPFAM" id="SSF55486">
    <property type="entry name" value="Metalloproteases ('zincins'), catalytic domain"/>
    <property type="match status" value="1"/>
</dbReference>
<dbReference type="PANTHER" id="PTHR11804:SF84">
    <property type="entry name" value="SACCHAROLYSIN"/>
    <property type="match status" value="1"/>
</dbReference>
<gene>
    <name evidence="9" type="ORF">A3I39_03110</name>
</gene>
<feature type="domain" description="ASCH" evidence="8">
    <location>
        <begin position="4"/>
        <end position="108"/>
    </location>
</feature>
<dbReference type="PANTHER" id="PTHR11804">
    <property type="entry name" value="PROTEASE M3 THIMET OLIGOPEPTIDASE-RELATED"/>
    <property type="match status" value="1"/>
</dbReference>
<sequence length="766" mass="88745">MKTLKFKSELVDKILTGQKTSTWQMFDDKDLQVEDKLEFVNKETEKKFAEAKISSIHEKKLGELTDADFEGHEKYKDTDDMLAHYRGYYGEQVTLKTPIKLIDFKIIKQMIRKPYTKEDFGWVNWTAVDIERTASEALAVLKAHYVGIKAIPADERTFENTIYAIEDACTQIGEVANLIHVHHQCSPDADIRKKAEEQFQKIVQENVDIQYDSEIYRAYKEYAAKNEKHSAHDERLFDLMGKGYKRMGFELPKEKQDQLKVNLKKLSEVGVTFKTNINNWKDFILVTKEELAGLPEAYIGQLDKNDDGCFKVSLKYPEYVPFVSHADNALKRKELVDKNLTRCPDNISLIKKMLRLRLENAQLLGYADHSDYVSELRMAKSGKNIREFLVDLGEKLKPGIQKDLQTMGDFKKKTEGSVDIMYYDFVYLKERLTEELFKFNSEKVREYFPLSRVMKSAFSIFEKLFKVQFEKVEDLPVWHPDVQIWQLKQDSQLVGYVFLDLFPREGKYSHMACYDTINGRSMGYRNNEYRTPFTGMVGNFNKPSADRPSMLSHDEVETFFHEFGHIMHTVLTNVPYASQSGANVAWDFVEVPSQLFEYWMWQPEMIKEMSGHYLDESQKLPNDVIANIVNSKNFMVSFVEGMQLSQALYDQMIHASVIPEDVIGLFAKLRKKITGIQLPSSQLWPAGFGHLVGYDAGYYSYVWSRVYAADFWSRFEKEGILNPATGQSLKQEVLEKGSSIDEMDIVKNFLGREPSNEAFLKQCGIK</sequence>
<keyword evidence="6 7" id="KW-0482">Metalloprotease</keyword>
<comment type="cofactor">
    <cofactor evidence="7">
        <name>Zn(2+)</name>
        <dbReference type="ChEBI" id="CHEBI:29105"/>
    </cofactor>
    <text evidence="7">Binds 1 zinc ion.</text>
</comment>
<dbReference type="InterPro" id="IPR001567">
    <property type="entry name" value="Pept_M3A_M3B_dom"/>
</dbReference>
<dbReference type="InterPro" id="IPR024080">
    <property type="entry name" value="Neurolysin/TOP_N"/>
</dbReference>
<evidence type="ECO:0000256" key="2">
    <source>
        <dbReference type="ARBA" id="ARBA00022670"/>
    </source>
</evidence>
<reference evidence="9 10" key="1">
    <citation type="journal article" date="2016" name="Nat. Commun.">
        <title>Thousands of microbial genomes shed light on interconnected biogeochemical processes in an aquifer system.</title>
        <authorList>
            <person name="Anantharaman K."/>
            <person name="Brown C.T."/>
            <person name="Hug L.A."/>
            <person name="Sharon I."/>
            <person name="Castelle C.J."/>
            <person name="Probst A.J."/>
            <person name="Thomas B.C."/>
            <person name="Singh A."/>
            <person name="Wilkins M.J."/>
            <person name="Karaoz U."/>
            <person name="Brodie E.L."/>
            <person name="Williams K.H."/>
            <person name="Hubbard S.S."/>
            <person name="Banfield J.F."/>
        </authorList>
    </citation>
    <scope>NUCLEOTIDE SEQUENCE [LARGE SCALE GENOMIC DNA]</scope>
</reference>
<evidence type="ECO:0000256" key="7">
    <source>
        <dbReference type="RuleBase" id="RU003435"/>
    </source>
</evidence>
<evidence type="ECO:0000313" key="10">
    <source>
        <dbReference type="Proteomes" id="UP000178155"/>
    </source>
</evidence>
<dbReference type="CDD" id="cd06455">
    <property type="entry name" value="M3A_TOP"/>
    <property type="match status" value="1"/>
</dbReference>
<dbReference type="SMART" id="SM01022">
    <property type="entry name" value="ASCH"/>
    <property type="match status" value="1"/>
</dbReference>
<keyword evidence="5 7" id="KW-0862">Zinc</keyword>
<dbReference type="InterPro" id="IPR045090">
    <property type="entry name" value="Pept_M3A_M3B"/>
</dbReference>
<keyword evidence="4 7" id="KW-0378">Hydrolase</keyword>
<accession>A0A1F8H8T5</accession>
<dbReference type="GO" id="GO:0004222">
    <property type="term" value="F:metalloendopeptidase activity"/>
    <property type="evidence" value="ECO:0007669"/>
    <property type="project" value="InterPro"/>
</dbReference>
<keyword evidence="2 7" id="KW-0645">Protease</keyword>
<dbReference type="AlphaFoldDB" id="A0A1F8H8T5"/>
<evidence type="ECO:0000256" key="4">
    <source>
        <dbReference type="ARBA" id="ARBA00022801"/>
    </source>
</evidence>
<proteinExistence type="inferred from homology"/>
<name>A0A1F8H8T5_9BACT</name>
<evidence type="ECO:0000256" key="5">
    <source>
        <dbReference type="ARBA" id="ARBA00022833"/>
    </source>
</evidence>
<evidence type="ECO:0000256" key="3">
    <source>
        <dbReference type="ARBA" id="ARBA00022723"/>
    </source>
</evidence>